<feature type="domain" description="Erythromycin biosynthesis protein CIII-like N-terminal" evidence="5">
    <location>
        <begin position="31"/>
        <end position="221"/>
    </location>
</feature>
<reference evidence="7" key="1">
    <citation type="journal article" date="2019" name="Int. J. Syst. Evol. Microbiol.">
        <title>The Global Catalogue of Microorganisms (GCM) 10K type strain sequencing project: providing services to taxonomists for standard genome sequencing and annotation.</title>
        <authorList>
            <consortium name="The Broad Institute Genomics Platform"/>
            <consortium name="The Broad Institute Genome Sequencing Center for Infectious Disease"/>
            <person name="Wu L."/>
            <person name="Ma J."/>
        </authorList>
    </citation>
    <scope>NUCLEOTIDE SEQUENCE [LARGE SCALE GENOMIC DNA]</scope>
    <source>
        <strain evidence="7">JCM 9458</strain>
    </source>
</reference>
<evidence type="ECO:0000256" key="1">
    <source>
        <dbReference type="ARBA" id="ARBA00006962"/>
    </source>
</evidence>
<dbReference type="Pfam" id="PF21036">
    <property type="entry name" value="EryCIII-like_N"/>
    <property type="match status" value="1"/>
</dbReference>
<protein>
    <submittedName>
        <fullName evidence="6">DUF1205 domain-containing protein</fullName>
    </submittedName>
</protein>
<sequence length="374" mass="38579">MGARNLPRMRVLVVSAPLPGHVLPLVPLSRALVAAGHDVLVATAADAASTVRELGLPVEDVAPEFDFGAVARGIMLRHPLVARAELAGNGGTRGVGLLFGAVNARLVNAVRDVTEQFRPQVVVAEPLAVAGLIAAAGYGVPAVRHETNLFDGAELAAAAAGPVLRKLSIDRLPEPAAVIQVLPASVVGERPGWPMRYEAPAPAAVPSWLAETPNRPRILVSRSTVGGPGNASIMRPLVIAAAEVDAEIVLVRPEPGLPAELPDNVRTIGWVSLDAVLPTCTGIVHHGGAGTVLAAFAAGVPQLVVPGPGDRRYNAELVARIGAGLCVSAREVAAEHLRRLITDDGLRRVSVTIQDQLAARPASAEVAARVATLG</sequence>
<dbReference type="PANTHER" id="PTHR48050">
    <property type="entry name" value="STEROL 3-BETA-GLUCOSYLTRANSFERASE"/>
    <property type="match status" value="1"/>
</dbReference>
<dbReference type="CDD" id="cd03784">
    <property type="entry name" value="GT1_Gtf-like"/>
    <property type="match status" value="1"/>
</dbReference>
<evidence type="ECO:0000256" key="3">
    <source>
        <dbReference type="ARBA" id="ARBA00022679"/>
    </source>
</evidence>
<comment type="caution">
    <text evidence="6">The sequence shown here is derived from an EMBL/GenBank/DDBJ whole genome shotgun (WGS) entry which is preliminary data.</text>
</comment>
<evidence type="ECO:0000256" key="2">
    <source>
        <dbReference type="ARBA" id="ARBA00022676"/>
    </source>
</evidence>
<evidence type="ECO:0000259" key="4">
    <source>
        <dbReference type="Pfam" id="PF06722"/>
    </source>
</evidence>
<dbReference type="PANTHER" id="PTHR48050:SF13">
    <property type="entry name" value="STEROL 3-BETA-GLUCOSYLTRANSFERASE UGT80A2"/>
    <property type="match status" value="1"/>
</dbReference>
<dbReference type="InterPro" id="IPR048284">
    <property type="entry name" value="EryCIII-like_N"/>
</dbReference>
<dbReference type="EMBL" id="BAAAYN010000009">
    <property type="protein sequence ID" value="GAA3384752.1"/>
    <property type="molecule type" value="Genomic_DNA"/>
</dbReference>
<evidence type="ECO:0000259" key="5">
    <source>
        <dbReference type="Pfam" id="PF21036"/>
    </source>
</evidence>
<keyword evidence="2" id="KW-0328">Glycosyltransferase</keyword>
<evidence type="ECO:0000313" key="6">
    <source>
        <dbReference type="EMBL" id="GAA3384752.1"/>
    </source>
</evidence>
<dbReference type="Pfam" id="PF06722">
    <property type="entry name" value="EryCIII-like_C"/>
    <property type="match status" value="1"/>
</dbReference>
<dbReference type="InterPro" id="IPR050426">
    <property type="entry name" value="Glycosyltransferase_28"/>
</dbReference>
<keyword evidence="3" id="KW-0808">Transferase</keyword>
<dbReference type="InterPro" id="IPR010610">
    <property type="entry name" value="EryCIII-like_C"/>
</dbReference>
<name>A0ABP6SSY8_9ACTN</name>
<dbReference type="InterPro" id="IPR002213">
    <property type="entry name" value="UDP_glucos_trans"/>
</dbReference>
<proteinExistence type="inferred from homology"/>
<feature type="domain" description="Erythromycin biosynthesis protein CIII-like C-terminal" evidence="4">
    <location>
        <begin position="240"/>
        <end position="372"/>
    </location>
</feature>
<dbReference type="Proteomes" id="UP001501676">
    <property type="component" value="Unassembled WGS sequence"/>
</dbReference>
<evidence type="ECO:0000313" key="7">
    <source>
        <dbReference type="Proteomes" id="UP001501676"/>
    </source>
</evidence>
<comment type="similarity">
    <text evidence="1">Belongs to the glycosyltransferase 28 family.</text>
</comment>
<organism evidence="6 7">
    <name type="scientific">Cryptosporangium minutisporangium</name>
    <dbReference type="NCBI Taxonomy" id="113569"/>
    <lineage>
        <taxon>Bacteria</taxon>
        <taxon>Bacillati</taxon>
        <taxon>Actinomycetota</taxon>
        <taxon>Actinomycetes</taxon>
        <taxon>Cryptosporangiales</taxon>
        <taxon>Cryptosporangiaceae</taxon>
        <taxon>Cryptosporangium</taxon>
    </lineage>
</organism>
<accession>A0ABP6SSY8</accession>
<dbReference type="Gene3D" id="3.40.50.2000">
    <property type="entry name" value="Glycogen Phosphorylase B"/>
    <property type="match status" value="2"/>
</dbReference>
<gene>
    <name evidence="6" type="ORF">GCM10020369_15650</name>
</gene>
<dbReference type="SUPFAM" id="SSF53756">
    <property type="entry name" value="UDP-Glycosyltransferase/glycogen phosphorylase"/>
    <property type="match status" value="1"/>
</dbReference>
<keyword evidence="7" id="KW-1185">Reference proteome</keyword>